<sequence>MNKGMKWSAAVLAAGVLIGGSGLTSEVTTYAASTNKPVVKQSVQQQAVGLKYKGTTLTQQGQLLNGNTMIPITVLRDSLGFSLNYDSSTKTYSLGTGSMKLNLEVADYGISTYLNGYYIYSQTNEYEAKNINGHLYVPFKLLNDYLGYQGVYNPAVKSLDLSKRVMNNINISAETLNKSNKNANIEIQYPKVSGLPDEAQQAMNAVFKQKAEDFAAASEEQASNRDGSIERKYDFSQDFIVTFNREGVLSVVIDQSSYTGGAHGSTLREGLTFSLKDGKQLELAQVLKEAPNYKKTLDNMLKKQAKKDSFDDVSAGLNDKPNFYVKEGGIAIFYQQYEIAPYAAGIPTYTFNFGELLPKGVSPFASIK</sequence>
<feature type="domain" description="Deacetylase PdaC" evidence="4">
    <location>
        <begin position="178"/>
        <end position="266"/>
    </location>
</feature>
<dbReference type="InterPro" id="IPR025303">
    <property type="entry name" value="PdaC"/>
</dbReference>
<dbReference type="AlphaFoldDB" id="A0A433YBI1"/>
<dbReference type="InterPro" id="IPR021729">
    <property type="entry name" value="DUF3298"/>
</dbReference>
<reference evidence="5 6" key="1">
    <citation type="submission" date="2018-12" db="EMBL/GenBank/DDBJ databases">
        <authorList>
            <person name="Sun L."/>
            <person name="Chen Z."/>
        </authorList>
    </citation>
    <scope>NUCLEOTIDE SEQUENCE [LARGE SCALE GENOMIC DNA]</scope>
    <source>
        <strain evidence="5 6">DSM 15890</strain>
    </source>
</reference>
<keyword evidence="1" id="KW-0732">Signal</keyword>
<dbReference type="Pfam" id="PF07833">
    <property type="entry name" value="Cu_amine_oxidN1"/>
    <property type="match status" value="1"/>
</dbReference>
<feature type="domain" description="DUF3298" evidence="3">
    <location>
        <begin position="287"/>
        <end position="351"/>
    </location>
</feature>
<comment type="caution">
    <text evidence="5">The sequence shown here is derived from an EMBL/GenBank/DDBJ whole genome shotgun (WGS) entry which is preliminary data.</text>
</comment>
<evidence type="ECO:0000259" key="3">
    <source>
        <dbReference type="Pfam" id="PF11738"/>
    </source>
</evidence>
<dbReference type="RefSeq" id="WP_127191636.1">
    <property type="nucleotide sequence ID" value="NZ_RZNY01000005.1"/>
</dbReference>
<feature type="signal peptide" evidence="1">
    <location>
        <begin position="1"/>
        <end position="24"/>
    </location>
</feature>
<dbReference type="Pfam" id="PF13739">
    <property type="entry name" value="PdaC"/>
    <property type="match status" value="1"/>
</dbReference>
<feature type="chain" id="PRO_5039473199" evidence="1">
    <location>
        <begin position="25"/>
        <end position="368"/>
    </location>
</feature>
<evidence type="ECO:0000313" key="6">
    <source>
        <dbReference type="Proteomes" id="UP000279446"/>
    </source>
</evidence>
<dbReference type="Gene3D" id="3.90.640.20">
    <property type="entry name" value="Heat-shock cognate protein, ATPase"/>
    <property type="match status" value="1"/>
</dbReference>
<dbReference type="Proteomes" id="UP000279446">
    <property type="component" value="Unassembled WGS sequence"/>
</dbReference>
<evidence type="ECO:0000313" key="5">
    <source>
        <dbReference type="EMBL" id="RUT47236.1"/>
    </source>
</evidence>
<dbReference type="OrthoDB" id="5637at2"/>
<protein>
    <submittedName>
        <fullName evidence="5">DUF4163 domain-containing protein</fullName>
    </submittedName>
</protein>
<dbReference type="InterPro" id="IPR012854">
    <property type="entry name" value="Cu_amine_oxidase-like_N"/>
</dbReference>
<organism evidence="5 6">
    <name type="scientific">Paenibacillus anaericanus</name>
    <dbReference type="NCBI Taxonomy" id="170367"/>
    <lineage>
        <taxon>Bacteria</taxon>
        <taxon>Bacillati</taxon>
        <taxon>Bacillota</taxon>
        <taxon>Bacilli</taxon>
        <taxon>Bacillales</taxon>
        <taxon>Paenibacillaceae</taxon>
        <taxon>Paenibacillus</taxon>
    </lineage>
</organism>
<dbReference type="InterPro" id="IPR037126">
    <property type="entry name" value="PdaC/RsiV-like_sf"/>
</dbReference>
<dbReference type="EMBL" id="RZNY01000005">
    <property type="protein sequence ID" value="RUT47236.1"/>
    <property type="molecule type" value="Genomic_DNA"/>
</dbReference>
<keyword evidence="6" id="KW-1185">Reference proteome</keyword>
<accession>A0A433YBI1</accession>
<dbReference type="Gene3D" id="3.30.565.40">
    <property type="entry name" value="Fervidobacterium nodosum Rt17-B1 like"/>
    <property type="match status" value="1"/>
</dbReference>
<name>A0A433YBI1_9BACL</name>
<evidence type="ECO:0000259" key="4">
    <source>
        <dbReference type="Pfam" id="PF13739"/>
    </source>
</evidence>
<gene>
    <name evidence="5" type="ORF">EJP82_08670</name>
</gene>
<evidence type="ECO:0000256" key="1">
    <source>
        <dbReference type="SAM" id="SignalP"/>
    </source>
</evidence>
<dbReference type="Pfam" id="PF11738">
    <property type="entry name" value="DUF3298"/>
    <property type="match status" value="1"/>
</dbReference>
<evidence type="ECO:0000259" key="2">
    <source>
        <dbReference type="Pfam" id="PF07833"/>
    </source>
</evidence>
<feature type="domain" description="Copper amine oxidase-like N-terminal" evidence="2">
    <location>
        <begin position="56"/>
        <end position="153"/>
    </location>
</feature>
<proteinExistence type="predicted"/>